<keyword evidence="4" id="KW-1185">Reference proteome</keyword>
<keyword evidence="2" id="KW-0812">Transmembrane</keyword>
<accession>A0ABD2X128</accession>
<comment type="caution">
    <text evidence="3">The sequence shown here is derived from an EMBL/GenBank/DDBJ whole genome shotgun (WGS) entry which is preliminary data.</text>
</comment>
<keyword evidence="2" id="KW-1133">Transmembrane helix</keyword>
<protein>
    <submittedName>
        <fullName evidence="3">Uncharacterized protein</fullName>
    </submittedName>
</protein>
<evidence type="ECO:0000256" key="1">
    <source>
        <dbReference type="SAM" id="MobiDB-lite"/>
    </source>
</evidence>
<reference evidence="3 4" key="1">
    <citation type="journal article" date="2024" name="bioRxiv">
        <title>A reference genome for Trichogramma kaykai: A tiny desert-dwelling parasitoid wasp with competing sex-ratio distorters.</title>
        <authorList>
            <person name="Culotta J."/>
            <person name="Lindsey A.R."/>
        </authorList>
    </citation>
    <scope>NUCLEOTIDE SEQUENCE [LARGE SCALE GENOMIC DNA]</scope>
    <source>
        <strain evidence="3 4">KSX58</strain>
    </source>
</reference>
<feature type="transmembrane region" description="Helical" evidence="2">
    <location>
        <begin position="59"/>
        <end position="81"/>
    </location>
</feature>
<feature type="compositionally biased region" description="Basic and acidic residues" evidence="1">
    <location>
        <begin position="192"/>
        <end position="205"/>
    </location>
</feature>
<organism evidence="3 4">
    <name type="scientific">Trichogramma kaykai</name>
    <dbReference type="NCBI Taxonomy" id="54128"/>
    <lineage>
        <taxon>Eukaryota</taxon>
        <taxon>Metazoa</taxon>
        <taxon>Ecdysozoa</taxon>
        <taxon>Arthropoda</taxon>
        <taxon>Hexapoda</taxon>
        <taxon>Insecta</taxon>
        <taxon>Pterygota</taxon>
        <taxon>Neoptera</taxon>
        <taxon>Endopterygota</taxon>
        <taxon>Hymenoptera</taxon>
        <taxon>Apocrita</taxon>
        <taxon>Proctotrupomorpha</taxon>
        <taxon>Chalcidoidea</taxon>
        <taxon>Trichogrammatidae</taxon>
        <taxon>Trichogramma</taxon>
    </lineage>
</organism>
<name>A0ABD2X128_9HYME</name>
<dbReference type="Proteomes" id="UP001627154">
    <property type="component" value="Unassembled WGS sequence"/>
</dbReference>
<dbReference type="AlphaFoldDB" id="A0ABD2X128"/>
<evidence type="ECO:0000313" key="4">
    <source>
        <dbReference type="Proteomes" id="UP001627154"/>
    </source>
</evidence>
<sequence>MGWPRAHYSWSALRCLGRAQFHLSLLGLLFSLSLLGWAWSLKIQLGDHMDVAQPGDGYLWPATVVVVVVFVLPVHLTAIALRPAICRNLEKHGPAAVSARSAIVLVGHSGARDLRGQRFLLEQRAPTTEARPAKGSATLSDRSGHSARRRSPANGAALLRRRFLSRLVLSALGSAQLRRLLERRGQRPSGQRQREKRSWTNERRSKVSSARLGSMFYGYGSTLLSRRIDSSDGDYYEEKLGPLVSGDVPYSCCLVDILRECVHRELLSSELGRSEPTISHLGCHVKILGRADDAGRDVMACLIFLTVYQTARRSALSHETCGEPQYEAWLFGVKGQLAPARYSELRMLRPDNDQDYSASSSSSSDFEGLDCDPSERYRDFGRLKGGRDVSYNDDDCKSCEADEEEHQPKSDGHYARFKSAATASKMWNSSVSLAGRGCFITAVNARPVCSMALS</sequence>
<gene>
    <name evidence="3" type="ORF">TKK_007806</name>
</gene>
<dbReference type="EMBL" id="JBJJXI010000059">
    <property type="protein sequence ID" value="KAL3398673.1"/>
    <property type="molecule type" value="Genomic_DNA"/>
</dbReference>
<proteinExistence type="predicted"/>
<keyword evidence="2" id="KW-0472">Membrane</keyword>
<feature type="transmembrane region" description="Helical" evidence="2">
    <location>
        <begin position="21"/>
        <end position="39"/>
    </location>
</feature>
<feature type="region of interest" description="Disordered" evidence="1">
    <location>
        <begin position="182"/>
        <end position="206"/>
    </location>
</feature>
<evidence type="ECO:0000256" key="2">
    <source>
        <dbReference type="SAM" id="Phobius"/>
    </source>
</evidence>
<feature type="region of interest" description="Disordered" evidence="1">
    <location>
        <begin position="353"/>
        <end position="372"/>
    </location>
</feature>
<evidence type="ECO:0000313" key="3">
    <source>
        <dbReference type="EMBL" id="KAL3398673.1"/>
    </source>
</evidence>
<feature type="region of interest" description="Disordered" evidence="1">
    <location>
        <begin position="125"/>
        <end position="153"/>
    </location>
</feature>